<protein>
    <recommendedName>
        <fullName evidence="7">DNA 3'-5' helicase</fullName>
        <ecNumber evidence="7">5.6.2.4</ecNumber>
    </recommendedName>
</protein>
<feature type="domain" description="Helicase ATP-binding" evidence="9">
    <location>
        <begin position="32"/>
        <end position="204"/>
    </location>
</feature>
<dbReference type="PANTHER" id="PTHR13710">
    <property type="entry name" value="DNA HELICASE RECQ FAMILY MEMBER"/>
    <property type="match status" value="1"/>
</dbReference>
<evidence type="ECO:0000256" key="8">
    <source>
        <dbReference type="SAM" id="MobiDB-lite"/>
    </source>
</evidence>
<dbReference type="GO" id="GO:0000724">
    <property type="term" value="P:double-strand break repair via homologous recombination"/>
    <property type="evidence" value="ECO:0007669"/>
    <property type="project" value="TreeGrafter"/>
</dbReference>
<dbReference type="AlphaFoldDB" id="A0A9P7AN29"/>
<organism evidence="11 12">
    <name type="scientific">Suillus plorans</name>
    <dbReference type="NCBI Taxonomy" id="116603"/>
    <lineage>
        <taxon>Eukaryota</taxon>
        <taxon>Fungi</taxon>
        <taxon>Dikarya</taxon>
        <taxon>Basidiomycota</taxon>
        <taxon>Agaricomycotina</taxon>
        <taxon>Agaricomycetes</taxon>
        <taxon>Agaricomycetidae</taxon>
        <taxon>Boletales</taxon>
        <taxon>Suillineae</taxon>
        <taxon>Suillaceae</taxon>
        <taxon>Suillus</taxon>
    </lineage>
</organism>
<keyword evidence="12" id="KW-1185">Reference proteome</keyword>
<comment type="caution">
    <text evidence="11">The sequence shown here is derived from an EMBL/GenBank/DDBJ whole genome shotgun (WGS) entry which is preliminary data.</text>
</comment>
<name>A0A9P7AN29_9AGAM</name>
<evidence type="ECO:0000256" key="4">
    <source>
        <dbReference type="ARBA" id="ARBA00023125"/>
    </source>
</evidence>
<evidence type="ECO:0000256" key="2">
    <source>
        <dbReference type="ARBA" id="ARBA00022741"/>
    </source>
</evidence>
<keyword evidence="2" id="KW-0547">Nucleotide-binding</keyword>
<dbReference type="PROSITE" id="PS51194">
    <property type="entry name" value="HELICASE_CTER"/>
    <property type="match status" value="1"/>
</dbReference>
<dbReference type="GeneID" id="64591764"/>
<feature type="region of interest" description="Disordered" evidence="8">
    <location>
        <begin position="368"/>
        <end position="395"/>
    </location>
</feature>
<keyword evidence="4" id="KW-0238">DNA-binding</keyword>
<comment type="similarity">
    <text evidence="1">Belongs to the helicase family. RecQ subfamily.</text>
</comment>
<dbReference type="InterPro" id="IPR014001">
    <property type="entry name" value="Helicase_ATP-bd"/>
</dbReference>
<dbReference type="GO" id="GO:0016787">
    <property type="term" value="F:hydrolase activity"/>
    <property type="evidence" value="ECO:0007669"/>
    <property type="project" value="UniProtKB-KW"/>
</dbReference>
<dbReference type="GO" id="GO:0005524">
    <property type="term" value="F:ATP binding"/>
    <property type="evidence" value="ECO:0007669"/>
    <property type="project" value="UniProtKB-KW"/>
</dbReference>
<evidence type="ECO:0000256" key="1">
    <source>
        <dbReference type="ARBA" id="ARBA00005446"/>
    </source>
</evidence>
<dbReference type="InterPro" id="IPR027417">
    <property type="entry name" value="P-loop_NTPase"/>
</dbReference>
<dbReference type="SUPFAM" id="SSF52540">
    <property type="entry name" value="P-loop containing nucleoside triphosphate hydrolases"/>
    <property type="match status" value="1"/>
</dbReference>
<evidence type="ECO:0000256" key="6">
    <source>
        <dbReference type="ARBA" id="ARBA00034617"/>
    </source>
</evidence>
<dbReference type="InterPro" id="IPR011545">
    <property type="entry name" value="DEAD/DEAH_box_helicase_dom"/>
</dbReference>
<keyword evidence="11" id="KW-0378">Hydrolase</keyword>
<dbReference type="GO" id="GO:0005694">
    <property type="term" value="C:chromosome"/>
    <property type="evidence" value="ECO:0007669"/>
    <property type="project" value="TreeGrafter"/>
</dbReference>
<dbReference type="SMART" id="SM00487">
    <property type="entry name" value="DEXDc"/>
    <property type="match status" value="1"/>
</dbReference>
<evidence type="ECO:0000256" key="5">
    <source>
        <dbReference type="ARBA" id="ARBA00023235"/>
    </source>
</evidence>
<dbReference type="PROSITE" id="PS51192">
    <property type="entry name" value="HELICASE_ATP_BIND_1"/>
    <property type="match status" value="1"/>
</dbReference>
<dbReference type="Pfam" id="PF00271">
    <property type="entry name" value="Helicase_C"/>
    <property type="match status" value="1"/>
</dbReference>
<keyword evidence="3" id="KW-0067">ATP-binding</keyword>
<evidence type="ECO:0000256" key="7">
    <source>
        <dbReference type="ARBA" id="ARBA00034808"/>
    </source>
</evidence>
<evidence type="ECO:0000259" key="9">
    <source>
        <dbReference type="PROSITE" id="PS51192"/>
    </source>
</evidence>
<dbReference type="GO" id="GO:0009378">
    <property type="term" value="F:four-way junction helicase activity"/>
    <property type="evidence" value="ECO:0007669"/>
    <property type="project" value="TreeGrafter"/>
</dbReference>
<dbReference type="GO" id="GO:0043138">
    <property type="term" value="F:3'-5' DNA helicase activity"/>
    <property type="evidence" value="ECO:0007669"/>
    <property type="project" value="UniProtKB-EC"/>
</dbReference>
<evidence type="ECO:0000313" key="11">
    <source>
        <dbReference type="EMBL" id="KAG1792823.1"/>
    </source>
</evidence>
<accession>A0A9P7AN29</accession>
<dbReference type="EC" id="5.6.2.4" evidence="7"/>
<dbReference type="GO" id="GO:0005737">
    <property type="term" value="C:cytoplasm"/>
    <property type="evidence" value="ECO:0007669"/>
    <property type="project" value="TreeGrafter"/>
</dbReference>
<feature type="domain" description="Helicase C-terminal" evidence="10">
    <location>
        <begin position="237"/>
        <end position="386"/>
    </location>
</feature>
<dbReference type="OrthoDB" id="10261556at2759"/>
<dbReference type="PANTHER" id="PTHR13710:SF105">
    <property type="entry name" value="ATP-DEPENDENT DNA HELICASE Q1"/>
    <property type="match status" value="1"/>
</dbReference>
<comment type="catalytic activity">
    <reaction evidence="6">
        <text>Couples ATP hydrolysis with the unwinding of duplex DNA by translocating in the 3'-5' direction.</text>
        <dbReference type="EC" id="5.6.2.4"/>
    </reaction>
</comment>
<dbReference type="Proteomes" id="UP000719766">
    <property type="component" value="Unassembled WGS sequence"/>
</dbReference>
<dbReference type="RefSeq" id="XP_041159392.1">
    <property type="nucleotide sequence ID" value="XM_041298000.1"/>
</dbReference>
<dbReference type="GO" id="GO:0003677">
    <property type="term" value="F:DNA binding"/>
    <property type="evidence" value="ECO:0007669"/>
    <property type="project" value="UniProtKB-KW"/>
</dbReference>
<proteinExistence type="inferred from homology"/>
<evidence type="ECO:0000259" key="10">
    <source>
        <dbReference type="PROSITE" id="PS51194"/>
    </source>
</evidence>
<dbReference type="Gene3D" id="3.40.50.300">
    <property type="entry name" value="P-loop containing nucleotide triphosphate hydrolases"/>
    <property type="match status" value="2"/>
</dbReference>
<reference evidence="11" key="1">
    <citation type="journal article" date="2020" name="New Phytol.">
        <title>Comparative genomics reveals dynamic genome evolution in host specialist ectomycorrhizal fungi.</title>
        <authorList>
            <person name="Lofgren L.A."/>
            <person name="Nguyen N.H."/>
            <person name="Vilgalys R."/>
            <person name="Ruytinx J."/>
            <person name="Liao H.L."/>
            <person name="Branco S."/>
            <person name="Kuo A."/>
            <person name="LaButti K."/>
            <person name="Lipzen A."/>
            <person name="Andreopoulos W."/>
            <person name="Pangilinan J."/>
            <person name="Riley R."/>
            <person name="Hundley H."/>
            <person name="Na H."/>
            <person name="Barry K."/>
            <person name="Grigoriev I.V."/>
            <person name="Stajich J.E."/>
            <person name="Kennedy P.G."/>
        </authorList>
    </citation>
    <scope>NUCLEOTIDE SEQUENCE</scope>
    <source>
        <strain evidence="11">S12</strain>
    </source>
</reference>
<evidence type="ECO:0000256" key="3">
    <source>
        <dbReference type="ARBA" id="ARBA00022840"/>
    </source>
</evidence>
<dbReference type="InterPro" id="IPR001650">
    <property type="entry name" value="Helicase_C-like"/>
</dbReference>
<keyword evidence="5" id="KW-0413">Isomerase</keyword>
<dbReference type="EMBL" id="JABBWE010000034">
    <property type="protein sequence ID" value="KAG1792823.1"/>
    <property type="molecule type" value="Genomic_DNA"/>
</dbReference>
<evidence type="ECO:0000313" key="12">
    <source>
        <dbReference type="Proteomes" id="UP000719766"/>
    </source>
</evidence>
<sequence>MPAEAPNFSAIREKLQDRFSKRACLWQLKVTDAFLQNDRDIICMAGTGMGKTLAFWSPLALKNTGVLIVVTPLNQLGKQSVNFLEKAGIPSISISAETASRANFRDIEDLHYRAIITSPEQLMKPGGEFEKLLQNVDFASKLIGIIFDEAHCIVTWGDFRSEYKDLGRLRYILPCQVPFMIASATFTSDALRDIRRLLHIRSEKLTTIHVSTDRPNIKIGVHKIKHSLASYADLAFLIPTGIKSHDPSPPKFLVFFDSIQDGISATKYLQARLPPDLRDKVKWFNSNMTTEFKEDEVTNLVAGDTWGLCTTEAFGMGMDVPDVTLVIQWRASCKLSALWQRFGHAARDRAVEGTALLFAEKEYFDDVREDKRKRQERKKKATDAPEDQPDTKRRIINSSTAIGIAHPEGDNSAQATSSGSAANIPTVIVTDTQLKELMRPPAGTLERVSRQRRENELDRAMDLLINANYRGVGCRRKIFNIQFDNGSAGATFLYYINNRNNIL</sequence>
<gene>
    <name evidence="11" type="ORF">HD556DRAFT_1238864</name>
</gene>
<dbReference type="Pfam" id="PF00270">
    <property type="entry name" value="DEAD"/>
    <property type="match status" value="1"/>
</dbReference>
<dbReference type="SMART" id="SM00490">
    <property type="entry name" value="HELICc"/>
    <property type="match status" value="1"/>
</dbReference>